<protein>
    <submittedName>
        <fullName evidence="3">Uncharacterized protein</fullName>
    </submittedName>
</protein>
<dbReference type="InterPro" id="IPR003409">
    <property type="entry name" value="MORN"/>
</dbReference>
<evidence type="ECO:0000256" key="1">
    <source>
        <dbReference type="ARBA" id="ARBA00022737"/>
    </source>
</evidence>
<dbReference type="EMBL" id="HBIM01019348">
    <property type="protein sequence ID" value="CAE0417811.1"/>
    <property type="molecule type" value="Transcribed_RNA"/>
</dbReference>
<dbReference type="SUPFAM" id="SSF82185">
    <property type="entry name" value="Histone H3 K4-specific methyltransferase SET7/9 N-terminal domain"/>
    <property type="match status" value="1"/>
</dbReference>
<feature type="compositionally biased region" description="Polar residues" evidence="2">
    <location>
        <begin position="26"/>
        <end position="35"/>
    </location>
</feature>
<dbReference type="Pfam" id="PF02493">
    <property type="entry name" value="MORN"/>
    <property type="match status" value="6"/>
</dbReference>
<proteinExistence type="predicted"/>
<gene>
    <name evidence="3" type="ORF">ACOF00016_LOCUS14698</name>
</gene>
<dbReference type="AlphaFoldDB" id="A0A7S3PA15"/>
<sequence length="420" mass="46371">MRRGLFAKTRQTLSMSDVTGERPGTGINSPNNLSSGEKRAVQALGLDPVVETSNTAETSSDLSGGQRQQPRRFSTGAECNIDQYDEAANPEERQRKGQCPSCGQQLYLVTSSRRWFTPFKKQSTRRKALSVPGMVNRGQCLKCVQSISNKPGGEVGTEQAPQAVTASHVAAAAHNGHTSSDSVSTFSAAINTSQGSVSSTTALYEGPHNSRGERHGKGTMRWANGDKYVGEFYEGTRQGSGTLNFADSSEYVGDWWNNYMHGSGTRRFVNGDIYVGDYRYSKREGSGRFYFTNGDLYYGNWKDDKMEGFGRYYYHSGQRFEGYFKDGRRNGKGKLQRTDGSLDLYRYEDDRRVGAGVRWSADRTKAWRLDLVRGSVRAKKITVAEAVSLVYQIEGAIEGQGDGTAEEFAQMLTLEDTVGA</sequence>
<reference evidence="3" key="1">
    <citation type="submission" date="2021-01" db="EMBL/GenBank/DDBJ databases">
        <authorList>
            <person name="Corre E."/>
            <person name="Pelletier E."/>
            <person name="Niang G."/>
            <person name="Scheremetjew M."/>
            <person name="Finn R."/>
            <person name="Kale V."/>
            <person name="Holt S."/>
            <person name="Cochrane G."/>
            <person name="Meng A."/>
            <person name="Brown T."/>
            <person name="Cohen L."/>
        </authorList>
    </citation>
    <scope>NUCLEOTIDE SEQUENCE</scope>
    <source>
        <strain evidence="3">CCMP127</strain>
    </source>
</reference>
<keyword evidence="1" id="KW-0677">Repeat</keyword>
<dbReference type="PANTHER" id="PTHR23084:SF263">
    <property type="entry name" value="MORN REPEAT-CONTAINING PROTEIN 1"/>
    <property type="match status" value="1"/>
</dbReference>
<organism evidence="3">
    <name type="scientific">Amphora coffeiformis</name>
    <dbReference type="NCBI Taxonomy" id="265554"/>
    <lineage>
        <taxon>Eukaryota</taxon>
        <taxon>Sar</taxon>
        <taxon>Stramenopiles</taxon>
        <taxon>Ochrophyta</taxon>
        <taxon>Bacillariophyta</taxon>
        <taxon>Bacillariophyceae</taxon>
        <taxon>Bacillariophycidae</taxon>
        <taxon>Thalassiophysales</taxon>
        <taxon>Catenulaceae</taxon>
        <taxon>Amphora</taxon>
    </lineage>
</organism>
<feature type="region of interest" description="Disordered" evidence="2">
    <location>
        <begin position="53"/>
        <end position="78"/>
    </location>
</feature>
<feature type="compositionally biased region" description="Polar residues" evidence="2">
    <location>
        <begin position="53"/>
        <end position="72"/>
    </location>
</feature>
<name>A0A7S3PA15_9STRA</name>
<feature type="region of interest" description="Disordered" evidence="2">
    <location>
        <begin position="197"/>
        <end position="219"/>
    </location>
</feature>
<evidence type="ECO:0000256" key="2">
    <source>
        <dbReference type="SAM" id="MobiDB-lite"/>
    </source>
</evidence>
<evidence type="ECO:0000313" key="3">
    <source>
        <dbReference type="EMBL" id="CAE0417811.1"/>
    </source>
</evidence>
<dbReference type="SMART" id="SM00698">
    <property type="entry name" value="MORN"/>
    <property type="match status" value="6"/>
</dbReference>
<feature type="region of interest" description="Disordered" evidence="2">
    <location>
        <begin position="1"/>
        <end position="35"/>
    </location>
</feature>
<dbReference type="PANTHER" id="PTHR23084">
    <property type="entry name" value="PHOSPHATIDYLINOSITOL-4-PHOSPHATE 5-KINASE RELATED"/>
    <property type="match status" value="1"/>
</dbReference>
<accession>A0A7S3PA15</accession>
<dbReference type="Gene3D" id="2.20.110.10">
    <property type="entry name" value="Histone H3 K4-specific methyltransferase SET7/9 N-terminal domain"/>
    <property type="match status" value="3"/>
</dbReference>